<sequence length="59" mass="6789">MAIVGGRGRSKKQLKDRSLMTKVRRNVVGEKRWSERPLFGDGGRKGHSRWTKVVRKIVV</sequence>
<proteinExistence type="predicted"/>
<dbReference type="Proteomes" id="UP000233837">
    <property type="component" value="Unassembled WGS sequence"/>
</dbReference>
<name>A0A2I0WT60_9ASPA</name>
<dbReference type="EMBL" id="KZ502442">
    <property type="protein sequence ID" value="PKU78850.1"/>
    <property type="molecule type" value="Genomic_DNA"/>
</dbReference>
<accession>A0A2I0WT60</accession>
<keyword evidence="2" id="KW-1185">Reference proteome</keyword>
<evidence type="ECO:0000313" key="1">
    <source>
        <dbReference type="EMBL" id="PKU78850.1"/>
    </source>
</evidence>
<gene>
    <name evidence="1" type="ORF">MA16_Dca000193</name>
</gene>
<organism evidence="1 2">
    <name type="scientific">Dendrobium catenatum</name>
    <dbReference type="NCBI Taxonomy" id="906689"/>
    <lineage>
        <taxon>Eukaryota</taxon>
        <taxon>Viridiplantae</taxon>
        <taxon>Streptophyta</taxon>
        <taxon>Embryophyta</taxon>
        <taxon>Tracheophyta</taxon>
        <taxon>Spermatophyta</taxon>
        <taxon>Magnoliopsida</taxon>
        <taxon>Liliopsida</taxon>
        <taxon>Asparagales</taxon>
        <taxon>Orchidaceae</taxon>
        <taxon>Epidendroideae</taxon>
        <taxon>Malaxideae</taxon>
        <taxon>Dendrobiinae</taxon>
        <taxon>Dendrobium</taxon>
    </lineage>
</organism>
<evidence type="ECO:0000313" key="2">
    <source>
        <dbReference type="Proteomes" id="UP000233837"/>
    </source>
</evidence>
<reference evidence="1 2" key="2">
    <citation type="journal article" date="2017" name="Nature">
        <title>The Apostasia genome and the evolution of orchids.</title>
        <authorList>
            <person name="Zhang G.Q."/>
            <person name="Liu K.W."/>
            <person name="Li Z."/>
            <person name="Lohaus R."/>
            <person name="Hsiao Y.Y."/>
            <person name="Niu S.C."/>
            <person name="Wang J.Y."/>
            <person name="Lin Y.C."/>
            <person name="Xu Q."/>
            <person name="Chen L.J."/>
            <person name="Yoshida K."/>
            <person name="Fujiwara S."/>
            <person name="Wang Z.W."/>
            <person name="Zhang Y.Q."/>
            <person name="Mitsuda N."/>
            <person name="Wang M."/>
            <person name="Liu G.H."/>
            <person name="Pecoraro L."/>
            <person name="Huang H.X."/>
            <person name="Xiao X.J."/>
            <person name="Lin M."/>
            <person name="Wu X.Y."/>
            <person name="Wu W.L."/>
            <person name="Chen Y.Y."/>
            <person name="Chang S.B."/>
            <person name="Sakamoto S."/>
            <person name="Ohme-Takagi M."/>
            <person name="Yagi M."/>
            <person name="Zeng S.J."/>
            <person name="Shen C.Y."/>
            <person name="Yeh C.M."/>
            <person name="Luo Y.B."/>
            <person name="Tsai W.C."/>
            <person name="Van de Peer Y."/>
            <person name="Liu Z.J."/>
        </authorList>
    </citation>
    <scope>NUCLEOTIDE SEQUENCE [LARGE SCALE GENOMIC DNA]</scope>
    <source>
        <tissue evidence="1">The whole plant</tissue>
    </source>
</reference>
<reference evidence="1 2" key="1">
    <citation type="journal article" date="2016" name="Sci. Rep.">
        <title>The Dendrobium catenatum Lindl. genome sequence provides insights into polysaccharide synthase, floral development and adaptive evolution.</title>
        <authorList>
            <person name="Zhang G.Q."/>
            <person name="Xu Q."/>
            <person name="Bian C."/>
            <person name="Tsai W.C."/>
            <person name="Yeh C.M."/>
            <person name="Liu K.W."/>
            <person name="Yoshida K."/>
            <person name="Zhang L.S."/>
            <person name="Chang S.B."/>
            <person name="Chen F."/>
            <person name="Shi Y."/>
            <person name="Su Y.Y."/>
            <person name="Zhang Y.Q."/>
            <person name="Chen L.J."/>
            <person name="Yin Y."/>
            <person name="Lin M."/>
            <person name="Huang H."/>
            <person name="Deng H."/>
            <person name="Wang Z.W."/>
            <person name="Zhu S.L."/>
            <person name="Zhao X."/>
            <person name="Deng C."/>
            <person name="Niu S.C."/>
            <person name="Huang J."/>
            <person name="Wang M."/>
            <person name="Liu G.H."/>
            <person name="Yang H.J."/>
            <person name="Xiao X.J."/>
            <person name="Hsiao Y.Y."/>
            <person name="Wu W.L."/>
            <person name="Chen Y.Y."/>
            <person name="Mitsuda N."/>
            <person name="Ohme-Takagi M."/>
            <person name="Luo Y.B."/>
            <person name="Van de Peer Y."/>
            <person name="Liu Z.J."/>
        </authorList>
    </citation>
    <scope>NUCLEOTIDE SEQUENCE [LARGE SCALE GENOMIC DNA]</scope>
    <source>
        <tissue evidence="1">The whole plant</tissue>
    </source>
</reference>
<protein>
    <submittedName>
        <fullName evidence="1">Uncharacterized protein</fullName>
    </submittedName>
</protein>
<dbReference type="AlphaFoldDB" id="A0A2I0WT60"/>